<protein>
    <submittedName>
        <fullName evidence="1">Uncharacterized protein</fullName>
    </submittedName>
</protein>
<name>A0A7X2TCZ6_9CLOT</name>
<reference evidence="1 2" key="1">
    <citation type="submission" date="2019-08" db="EMBL/GenBank/DDBJ databases">
        <title>In-depth cultivation of the pig gut microbiome towards novel bacterial diversity and tailored functional studies.</title>
        <authorList>
            <person name="Wylensek D."/>
            <person name="Hitch T.C.A."/>
            <person name="Clavel T."/>
        </authorList>
    </citation>
    <scope>NUCLEOTIDE SEQUENCE [LARGE SCALE GENOMIC DNA]</scope>
    <source>
        <strain evidence="1 2">WCA-389-WT-23D1</strain>
    </source>
</reference>
<accession>A0A7X2TCZ6</accession>
<dbReference type="EMBL" id="VUMD01000005">
    <property type="protein sequence ID" value="MSS36431.1"/>
    <property type="molecule type" value="Genomic_DNA"/>
</dbReference>
<keyword evidence="2" id="KW-1185">Reference proteome</keyword>
<gene>
    <name evidence="1" type="ORF">FYJ39_07585</name>
</gene>
<proteinExistence type="predicted"/>
<dbReference type="Proteomes" id="UP000429958">
    <property type="component" value="Unassembled WGS sequence"/>
</dbReference>
<evidence type="ECO:0000313" key="2">
    <source>
        <dbReference type="Proteomes" id="UP000429958"/>
    </source>
</evidence>
<organism evidence="1 2">
    <name type="scientific">Clostridium porci</name>
    <dbReference type="NCBI Taxonomy" id="2605778"/>
    <lineage>
        <taxon>Bacteria</taxon>
        <taxon>Bacillati</taxon>
        <taxon>Bacillota</taxon>
        <taxon>Clostridia</taxon>
        <taxon>Eubacteriales</taxon>
        <taxon>Clostridiaceae</taxon>
        <taxon>Clostridium</taxon>
    </lineage>
</organism>
<comment type="caution">
    <text evidence="1">The sequence shown here is derived from an EMBL/GenBank/DDBJ whole genome shotgun (WGS) entry which is preliminary data.</text>
</comment>
<sequence>MKTHTIAGIEAVIDDIATRDLYSSYVAKESEEAGLLNFRKNLLRQHALFEEYFKPLGIDPKKVQNISVIEIDPFAQRIMYYGEYPVIGTISVESERILNDPDLCQSEKTSFGCELNYTMDTQKNEECLAISFCVYFPWLFDDKPIQIPKYINQVVLPDIKNSKNIQGGKEP</sequence>
<dbReference type="RefSeq" id="WP_154471852.1">
    <property type="nucleotide sequence ID" value="NZ_DBEWUL010000105.1"/>
</dbReference>
<evidence type="ECO:0000313" key="1">
    <source>
        <dbReference type="EMBL" id="MSS36431.1"/>
    </source>
</evidence>
<dbReference type="AlphaFoldDB" id="A0A7X2TCZ6"/>